<evidence type="ECO:0000313" key="1">
    <source>
        <dbReference type="EMBL" id="JAS38123.1"/>
    </source>
</evidence>
<feature type="non-terminal residue" evidence="1">
    <location>
        <position position="130"/>
    </location>
</feature>
<dbReference type="EMBL" id="GECZ01031646">
    <property type="protein sequence ID" value="JAS38123.1"/>
    <property type="molecule type" value="Transcribed_RNA"/>
</dbReference>
<feature type="non-terminal residue" evidence="1">
    <location>
        <position position="1"/>
    </location>
</feature>
<organism evidence="1">
    <name type="scientific">Cuerna arida</name>
    <dbReference type="NCBI Taxonomy" id="1464854"/>
    <lineage>
        <taxon>Eukaryota</taxon>
        <taxon>Metazoa</taxon>
        <taxon>Ecdysozoa</taxon>
        <taxon>Arthropoda</taxon>
        <taxon>Hexapoda</taxon>
        <taxon>Insecta</taxon>
        <taxon>Pterygota</taxon>
        <taxon>Neoptera</taxon>
        <taxon>Paraneoptera</taxon>
        <taxon>Hemiptera</taxon>
        <taxon>Auchenorrhyncha</taxon>
        <taxon>Membracoidea</taxon>
        <taxon>Cicadellidae</taxon>
        <taxon>Cicadellinae</taxon>
        <taxon>Proconiini</taxon>
        <taxon>Cuerna</taxon>
    </lineage>
</organism>
<proteinExistence type="predicted"/>
<gene>
    <name evidence="1" type="ORF">g.9939</name>
</gene>
<reference evidence="1" key="1">
    <citation type="submission" date="2015-11" db="EMBL/GenBank/DDBJ databases">
        <title>De novo transcriptome assembly of four potential Pierce s Disease insect vectors from Arizona vineyards.</title>
        <authorList>
            <person name="Tassone E.E."/>
        </authorList>
    </citation>
    <scope>NUCLEOTIDE SEQUENCE</scope>
</reference>
<sequence>SFPNHPYAWQRLSFSPPLAPHPQPKYTIPVLILVWLLLLEQSQPHSEYQTPSSHSSFPNHPYAWQRFSFSPPLAPHPQPKYTIPVLILVWLLLLEQSQPHSEYQTPSSHSSFPNHPYAWQRLSFSPPLAP</sequence>
<protein>
    <submittedName>
        <fullName evidence="1">Uncharacterized protein</fullName>
    </submittedName>
</protein>
<accession>A0A1B6EJN1</accession>
<name>A0A1B6EJN1_9HEMI</name>
<dbReference type="AlphaFoldDB" id="A0A1B6EJN1"/>